<feature type="transmembrane region" description="Helical" evidence="1">
    <location>
        <begin position="12"/>
        <end position="35"/>
    </location>
</feature>
<protein>
    <recommendedName>
        <fullName evidence="4">Integral membrane protein</fullName>
    </recommendedName>
</protein>
<keyword evidence="1" id="KW-1133">Transmembrane helix</keyword>
<comment type="caution">
    <text evidence="2">The sequence shown here is derived from an EMBL/GenBank/DDBJ whole genome shotgun (WGS) entry which is preliminary data.</text>
</comment>
<name>A0A7Y6IWI9_9ACTN</name>
<keyword evidence="3" id="KW-1185">Reference proteome</keyword>
<feature type="transmembrane region" description="Helical" evidence="1">
    <location>
        <begin position="80"/>
        <end position="98"/>
    </location>
</feature>
<feature type="transmembrane region" description="Helical" evidence="1">
    <location>
        <begin position="104"/>
        <end position="124"/>
    </location>
</feature>
<dbReference type="RefSeq" id="WP_175605112.1">
    <property type="nucleotide sequence ID" value="NZ_JABWGO010000012.1"/>
</dbReference>
<evidence type="ECO:0008006" key="4">
    <source>
        <dbReference type="Google" id="ProtNLM"/>
    </source>
</evidence>
<feature type="transmembrane region" description="Helical" evidence="1">
    <location>
        <begin position="47"/>
        <end position="68"/>
    </location>
</feature>
<keyword evidence="1" id="KW-0472">Membrane</keyword>
<gene>
    <name evidence="2" type="ORF">HT134_36970</name>
</gene>
<dbReference type="AlphaFoldDB" id="A0A7Y6IWI9"/>
<proteinExistence type="predicted"/>
<reference evidence="2 3" key="1">
    <citation type="submission" date="2020-06" db="EMBL/GenBank/DDBJ databases">
        <authorList>
            <person name="Chanama M."/>
        </authorList>
    </citation>
    <scope>NUCLEOTIDE SEQUENCE [LARGE SCALE GENOMIC DNA]</scope>
    <source>
        <strain evidence="2 3">TBRC6557</strain>
    </source>
</reference>
<organism evidence="2 3">
    <name type="scientific">Nonomuraea rhodomycinica</name>
    <dbReference type="NCBI Taxonomy" id="1712872"/>
    <lineage>
        <taxon>Bacteria</taxon>
        <taxon>Bacillati</taxon>
        <taxon>Actinomycetota</taxon>
        <taxon>Actinomycetes</taxon>
        <taxon>Streptosporangiales</taxon>
        <taxon>Streptosporangiaceae</taxon>
        <taxon>Nonomuraea</taxon>
    </lineage>
</organism>
<accession>A0A7Y6IWI9</accession>
<dbReference type="Proteomes" id="UP000546126">
    <property type="component" value="Unassembled WGS sequence"/>
</dbReference>
<dbReference type="EMBL" id="JABWGO010000012">
    <property type="protein sequence ID" value="NUW45667.1"/>
    <property type="molecule type" value="Genomic_DNA"/>
</dbReference>
<keyword evidence="1" id="KW-0812">Transmembrane</keyword>
<evidence type="ECO:0000256" key="1">
    <source>
        <dbReference type="SAM" id="Phobius"/>
    </source>
</evidence>
<evidence type="ECO:0000313" key="3">
    <source>
        <dbReference type="Proteomes" id="UP000546126"/>
    </source>
</evidence>
<evidence type="ECO:0000313" key="2">
    <source>
        <dbReference type="EMBL" id="NUW45667.1"/>
    </source>
</evidence>
<sequence length="133" mass="13565">MTAVTVTTDRTKFLRLVLAADAAVTGVNGLAYLAAAGPLADLLGPGAGLLRGIGAFLLVYAVAVGVLATRRTVDAAATKAVIAMNLTWTLASLVAAVAESGEFTVLGLVWTVAQALVVAVFAELQIMGLRRAR</sequence>